<dbReference type="Proteomes" id="UP000001353">
    <property type="component" value="Chromosome"/>
</dbReference>
<dbReference type="AlphaFoldDB" id="F7ZH96"/>
<dbReference type="STRING" id="391595.RLO149_c042280"/>
<keyword evidence="2" id="KW-1185">Reference proteome</keyword>
<dbReference type="RefSeq" id="WP_013964003.1">
    <property type="nucleotide sequence ID" value="NC_015730.1"/>
</dbReference>
<organism evidence="1 2">
    <name type="scientific">Roseobacter litoralis (strain ATCC 49566 / DSM 6996 / JCM 21268 / NBRC 15278 / OCh 149)</name>
    <dbReference type="NCBI Taxonomy" id="391595"/>
    <lineage>
        <taxon>Bacteria</taxon>
        <taxon>Pseudomonadati</taxon>
        <taxon>Pseudomonadota</taxon>
        <taxon>Alphaproteobacteria</taxon>
        <taxon>Rhodobacterales</taxon>
        <taxon>Roseobacteraceae</taxon>
        <taxon>Roseobacter</taxon>
    </lineage>
</organism>
<dbReference type="OrthoDB" id="7871110at2"/>
<reference evidence="1 2" key="1">
    <citation type="journal article" date="2011" name="BMC Genomics">
        <title>Comparative genome analysis and genome-guided physiological analysis of Roseobacter litoralis.</title>
        <authorList>
            <person name="Kalhoefer D."/>
            <person name="Thole S."/>
            <person name="Voget S."/>
            <person name="Lehmann R."/>
            <person name="Liesegang H."/>
            <person name="Wollher A."/>
            <person name="Daniel R."/>
            <person name="Simon M."/>
            <person name="Brinkhoff T."/>
        </authorList>
    </citation>
    <scope>NUCLEOTIDE SEQUENCE [LARGE SCALE GENOMIC DNA]</scope>
    <source>
        <strain evidence="2">ATCC 49566 / DSM 6996 / JCM 21268 / NBRC 15278 / OCh 149</strain>
    </source>
</reference>
<evidence type="ECO:0008006" key="3">
    <source>
        <dbReference type="Google" id="ProtNLM"/>
    </source>
</evidence>
<sequence length="202" mass="21864">MHTDRYSRMVAWLKVTLPLVALGMLSTLFLISRAVDPPSTIPFADSEVQERLTNQQVTGPYYTSMSANGDQIAVIAETMTGPTGVGGTNKGKNVDIEMKMASGSNITAYGNDALIDIANDRSTLNGDVKITTSTGYVLYSDELLLRMSVTDVTSPRAVRATTPLGDLEAGAMRFFVPEGQEDGQWVFTKGVKLLHNPDNVKE</sequence>
<gene>
    <name evidence="1" type="ordered locus">RLO149_c042280</name>
</gene>
<dbReference type="HOGENOM" id="CLU_114957_0_0_5"/>
<proteinExistence type="predicted"/>
<dbReference type="eggNOG" id="COG5375">
    <property type="taxonomic scope" value="Bacteria"/>
</dbReference>
<evidence type="ECO:0000313" key="2">
    <source>
        <dbReference type="Proteomes" id="UP000001353"/>
    </source>
</evidence>
<name>F7ZH96_ROSLO</name>
<accession>F7ZH96</accession>
<protein>
    <recommendedName>
        <fullName evidence="3">Lipopolysaccharide export system protein LptC</fullName>
    </recommendedName>
</protein>
<dbReference type="KEGG" id="rli:RLO149_c042280"/>
<dbReference type="EMBL" id="CP002623">
    <property type="protein sequence ID" value="AEI96124.1"/>
    <property type="molecule type" value="Genomic_DNA"/>
</dbReference>
<evidence type="ECO:0000313" key="1">
    <source>
        <dbReference type="EMBL" id="AEI96124.1"/>
    </source>
</evidence>